<accession>A0AAU9C2D1</accession>
<evidence type="ECO:0000313" key="4">
    <source>
        <dbReference type="EMBL" id="BCX82915.1"/>
    </source>
</evidence>
<reference evidence="5" key="1">
    <citation type="journal article" date="2024" name="Int. J. Syst. Evol. Microbiol.">
        <title>Methylomarinovum tepidoasis sp. nov., a moderately thermophilic methanotroph of the family Methylothermaceae isolated from a deep-sea hydrothermal field.</title>
        <authorList>
            <person name="Hirayama H."/>
            <person name="Takaki Y."/>
            <person name="Abe M."/>
            <person name="Miyazaki M."/>
            <person name="Uematsu K."/>
            <person name="Matsui Y."/>
            <person name="Takai K."/>
        </authorList>
    </citation>
    <scope>NUCLEOTIDE SEQUENCE [LARGE SCALE GENOMIC DNA]</scope>
    <source>
        <strain evidence="5">IT-9</strain>
    </source>
</reference>
<comment type="similarity">
    <text evidence="2">Belongs to the FlgN family.</text>
</comment>
<keyword evidence="4" id="KW-0282">Flagellum</keyword>
<dbReference type="GO" id="GO:0044780">
    <property type="term" value="P:bacterial-type flagellum assembly"/>
    <property type="evidence" value="ECO:0007669"/>
    <property type="project" value="InterPro"/>
</dbReference>
<evidence type="ECO:0000313" key="5">
    <source>
        <dbReference type="Proteomes" id="UP001321825"/>
    </source>
</evidence>
<comment type="function">
    <text evidence="1">Required for the efficient initiation of filament assembly.</text>
</comment>
<dbReference type="Gene3D" id="1.20.58.300">
    <property type="entry name" value="FlgN-like"/>
    <property type="match status" value="1"/>
</dbReference>
<dbReference type="Pfam" id="PF05130">
    <property type="entry name" value="FlgN"/>
    <property type="match status" value="1"/>
</dbReference>
<protein>
    <submittedName>
        <fullName evidence="4">Flagella synthesis protein FlgN</fullName>
    </submittedName>
</protein>
<keyword evidence="4" id="KW-0969">Cilium</keyword>
<organism evidence="4 5">
    <name type="scientific">Methylomarinovum caldicuralii</name>
    <dbReference type="NCBI Taxonomy" id="438856"/>
    <lineage>
        <taxon>Bacteria</taxon>
        <taxon>Pseudomonadati</taxon>
        <taxon>Pseudomonadota</taxon>
        <taxon>Gammaproteobacteria</taxon>
        <taxon>Methylococcales</taxon>
        <taxon>Methylothermaceae</taxon>
        <taxon>Methylomarinovum</taxon>
    </lineage>
</organism>
<proteinExistence type="inferred from homology"/>
<dbReference type="SUPFAM" id="SSF140566">
    <property type="entry name" value="FlgN-like"/>
    <property type="match status" value="1"/>
</dbReference>
<evidence type="ECO:0000256" key="3">
    <source>
        <dbReference type="ARBA" id="ARBA00022795"/>
    </source>
</evidence>
<keyword evidence="5" id="KW-1185">Reference proteome</keyword>
<dbReference type="Proteomes" id="UP001321825">
    <property type="component" value="Chromosome"/>
</dbReference>
<sequence>MDERQRGFLVWLGRLEADIRQMQSLLEQEGEALRNRQLAELSLLAREKQETVARIDERLGQLPAVPGPKEAAIEQLFETLDLREVGEVQRVWVRVKETTARCRELNEVNGAMIALLNEQTRRSLGILLGQRFQQLCYRADGQSHTEAEARLLGES</sequence>
<name>A0AAU9C2D1_9GAMM</name>
<evidence type="ECO:0000256" key="2">
    <source>
        <dbReference type="ARBA" id="ARBA00007703"/>
    </source>
</evidence>
<keyword evidence="4" id="KW-0966">Cell projection</keyword>
<dbReference type="InterPro" id="IPR036679">
    <property type="entry name" value="FlgN-like_sf"/>
</dbReference>
<dbReference type="EMBL" id="AP024714">
    <property type="protein sequence ID" value="BCX82915.1"/>
    <property type="molecule type" value="Genomic_DNA"/>
</dbReference>
<gene>
    <name evidence="4" type="ORF">MIT9_P2506</name>
</gene>
<keyword evidence="3" id="KW-1005">Bacterial flagellum biogenesis</keyword>
<dbReference type="AlphaFoldDB" id="A0AAU9C2D1"/>
<dbReference type="KEGG" id="mcau:MIT9_P2506"/>
<dbReference type="InterPro" id="IPR007809">
    <property type="entry name" value="FlgN-like"/>
</dbReference>
<evidence type="ECO:0000256" key="1">
    <source>
        <dbReference type="ARBA" id="ARBA00002397"/>
    </source>
</evidence>